<protein>
    <recommendedName>
        <fullName evidence="4">Heme exporter protein C</fullName>
    </recommendedName>
</protein>
<proteinExistence type="inferred from homology"/>
<feature type="transmembrane region" description="Helical" evidence="10">
    <location>
        <begin position="139"/>
        <end position="164"/>
    </location>
</feature>
<evidence type="ECO:0000256" key="9">
    <source>
        <dbReference type="ARBA" id="ARBA00023136"/>
    </source>
</evidence>
<comment type="function">
    <text evidence="1">Required for the export of heme to the periplasm for the biogenesis of c-type cytochromes.</text>
</comment>
<feature type="transmembrane region" description="Helical" evidence="10">
    <location>
        <begin position="77"/>
        <end position="96"/>
    </location>
</feature>
<dbReference type="PRINTS" id="PR01386">
    <property type="entry name" value="CCMCBIOGNSIS"/>
</dbReference>
<sequence>MESAQLLNLTTFAYLASAILYVAILIFGTKNKTMGLIATLVTMGALLLSTMGILLRWNEAFKLGFGYYAPFSNMYESLVFFAWCIALGYLVLEYIYKNQTLGAFAMPFAFVAQAFAEYWPQWNQDLRPLLPALQSNWLIAHVIASFIGYAAFAIAFGMAVMYLAKARNVDRSGNPDGTGLFATLPPLKVIDDVIYKTIFFGFVLFTVGGLIFGAIWANSAWGTYWSWDPKETWSLITWFVYAATLHVRYTRGWSGKKIAWLAVLGFFSTVFTYYGVNFLLSGLHSYG</sequence>
<keyword evidence="6" id="KW-0201">Cytochrome c-type biogenesis</keyword>
<comment type="caution">
    <text evidence="12">The sequence shown here is derived from an EMBL/GenBank/DDBJ whole genome shotgun (WGS) entry which is preliminary data.</text>
</comment>
<evidence type="ECO:0000256" key="4">
    <source>
        <dbReference type="ARBA" id="ARBA00016463"/>
    </source>
</evidence>
<keyword evidence="9 10" id="KW-0472">Membrane</keyword>
<evidence type="ECO:0000313" key="12">
    <source>
        <dbReference type="EMBL" id="HET98383.1"/>
    </source>
</evidence>
<reference evidence="12" key="1">
    <citation type="journal article" date="2020" name="mSystems">
        <title>Genome- and Community-Level Interaction Insights into Carbon Utilization and Element Cycling Functions of Hydrothermarchaeota in Hydrothermal Sediment.</title>
        <authorList>
            <person name="Zhou Z."/>
            <person name="Liu Y."/>
            <person name="Xu W."/>
            <person name="Pan J."/>
            <person name="Luo Z.H."/>
            <person name="Li M."/>
        </authorList>
    </citation>
    <scope>NUCLEOTIDE SEQUENCE [LARGE SCALE GENOMIC DNA]</scope>
    <source>
        <strain evidence="12">SpSt-1224</strain>
    </source>
</reference>
<evidence type="ECO:0000256" key="2">
    <source>
        <dbReference type="ARBA" id="ARBA00004141"/>
    </source>
</evidence>
<feature type="domain" description="Cytochrome c assembly protein" evidence="11">
    <location>
        <begin position="72"/>
        <end position="284"/>
    </location>
</feature>
<keyword evidence="8" id="KW-0793">Thylakoid</keyword>
<name>A0A7C2TJB9_9BACT</name>
<dbReference type="GO" id="GO:0017004">
    <property type="term" value="P:cytochrome complex assembly"/>
    <property type="evidence" value="ECO:0007669"/>
    <property type="project" value="UniProtKB-KW"/>
</dbReference>
<dbReference type="PANTHER" id="PTHR30071:SF1">
    <property type="entry name" value="CYTOCHROME B_B6 PROTEIN-RELATED"/>
    <property type="match status" value="1"/>
</dbReference>
<evidence type="ECO:0000259" key="11">
    <source>
        <dbReference type="Pfam" id="PF01578"/>
    </source>
</evidence>
<accession>A0A7C2TJB9</accession>
<dbReference type="AlphaFoldDB" id="A0A7C2TJB9"/>
<dbReference type="PANTHER" id="PTHR30071">
    <property type="entry name" value="HEME EXPORTER PROTEIN C"/>
    <property type="match status" value="1"/>
</dbReference>
<dbReference type="Pfam" id="PF01578">
    <property type="entry name" value="Cytochrom_C_asm"/>
    <property type="match status" value="1"/>
</dbReference>
<evidence type="ECO:0000256" key="5">
    <source>
        <dbReference type="ARBA" id="ARBA00022692"/>
    </source>
</evidence>
<dbReference type="GO" id="GO:0005886">
    <property type="term" value="C:plasma membrane"/>
    <property type="evidence" value="ECO:0007669"/>
    <property type="project" value="TreeGrafter"/>
</dbReference>
<dbReference type="InterPro" id="IPR003557">
    <property type="entry name" value="Cyt_c_biogenesis_CcmC"/>
</dbReference>
<dbReference type="GO" id="GO:0015232">
    <property type="term" value="F:heme transmembrane transporter activity"/>
    <property type="evidence" value="ECO:0007669"/>
    <property type="project" value="InterPro"/>
</dbReference>
<evidence type="ECO:0000256" key="7">
    <source>
        <dbReference type="ARBA" id="ARBA00022989"/>
    </source>
</evidence>
<evidence type="ECO:0000256" key="8">
    <source>
        <dbReference type="ARBA" id="ARBA00023078"/>
    </source>
</evidence>
<evidence type="ECO:0000256" key="6">
    <source>
        <dbReference type="ARBA" id="ARBA00022748"/>
    </source>
</evidence>
<feature type="transmembrane region" description="Helical" evidence="10">
    <location>
        <begin position="232"/>
        <end position="249"/>
    </location>
</feature>
<feature type="transmembrane region" description="Helical" evidence="10">
    <location>
        <begin position="34"/>
        <end position="57"/>
    </location>
</feature>
<organism evidence="12">
    <name type="scientific">Desulfurivibrio alkaliphilus</name>
    <dbReference type="NCBI Taxonomy" id="427923"/>
    <lineage>
        <taxon>Bacteria</taxon>
        <taxon>Pseudomonadati</taxon>
        <taxon>Thermodesulfobacteriota</taxon>
        <taxon>Desulfobulbia</taxon>
        <taxon>Desulfobulbales</taxon>
        <taxon>Desulfobulbaceae</taxon>
        <taxon>Desulfurivibrio</taxon>
    </lineage>
</organism>
<feature type="transmembrane region" description="Helical" evidence="10">
    <location>
        <begin position="101"/>
        <end position="119"/>
    </location>
</feature>
<dbReference type="InterPro" id="IPR002541">
    <property type="entry name" value="Cyt_c_assembly"/>
</dbReference>
<dbReference type="EMBL" id="DSDS01000150">
    <property type="protein sequence ID" value="HET98383.1"/>
    <property type="molecule type" value="Genomic_DNA"/>
</dbReference>
<evidence type="ECO:0000256" key="1">
    <source>
        <dbReference type="ARBA" id="ARBA00002442"/>
    </source>
</evidence>
<feature type="transmembrane region" description="Helical" evidence="10">
    <location>
        <begin position="198"/>
        <end position="217"/>
    </location>
</feature>
<keyword evidence="5 10" id="KW-0812">Transmembrane</keyword>
<comment type="subcellular location">
    <subcellularLocation>
        <location evidence="2">Membrane</location>
        <topology evidence="2">Multi-pass membrane protein</topology>
    </subcellularLocation>
</comment>
<keyword evidence="7 10" id="KW-1133">Transmembrane helix</keyword>
<evidence type="ECO:0000256" key="10">
    <source>
        <dbReference type="SAM" id="Phobius"/>
    </source>
</evidence>
<dbReference type="InterPro" id="IPR045062">
    <property type="entry name" value="Cyt_c_biogenesis_CcsA/CcmC"/>
</dbReference>
<dbReference type="Proteomes" id="UP000885986">
    <property type="component" value="Unassembled WGS sequence"/>
</dbReference>
<feature type="transmembrane region" description="Helical" evidence="10">
    <location>
        <begin position="6"/>
        <end position="27"/>
    </location>
</feature>
<feature type="transmembrane region" description="Helical" evidence="10">
    <location>
        <begin position="258"/>
        <end position="276"/>
    </location>
</feature>
<gene>
    <name evidence="12" type="primary">ccsB</name>
    <name evidence="12" type="ORF">ENN98_06790</name>
</gene>
<dbReference type="GO" id="GO:0020037">
    <property type="term" value="F:heme binding"/>
    <property type="evidence" value="ECO:0007669"/>
    <property type="project" value="InterPro"/>
</dbReference>
<evidence type="ECO:0000256" key="3">
    <source>
        <dbReference type="ARBA" id="ARBA00005840"/>
    </source>
</evidence>
<dbReference type="NCBIfam" id="TIGR03144">
    <property type="entry name" value="cytochr_II_ccsB"/>
    <property type="match status" value="1"/>
</dbReference>
<dbReference type="InterPro" id="IPR017562">
    <property type="entry name" value="Cyt_c_biogenesis_CcsA"/>
</dbReference>
<comment type="similarity">
    <text evidence="3">Belongs to the CcmC/CycZ/HelC family.</text>
</comment>